<dbReference type="Proteomes" id="UP000790377">
    <property type="component" value="Unassembled WGS sequence"/>
</dbReference>
<evidence type="ECO:0000313" key="1">
    <source>
        <dbReference type="EMBL" id="KAH7909864.1"/>
    </source>
</evidence>
<evidence type="ECO:0000313" key="2">
    <source>
        <dbReference type="Proteomes" id="UP000790377"/>
    </source>
</evidence>
<sequence length="448" mass="50450">MQILLDLPLEILCQALGELGAGDLLAVRKTCQVLKQSIDNSEALQYILDLQYYQMISVCAAVSKLPAAARRKRLNASSLQILEGKFTAEKPEIDVTWMHSTSEWNVIDFTFSPAHDLLVIVAGSSGLDHHVYDVHIRSLSTNEPHSMADQTTLQALRKDILAPDAAEFERPVELRTHGDYVGTLCLQTCLQVWNWKQNEYEFMMQFPLGAHDFVFLSDDTFLILNVEGHFELYSYGGFNREPRVIGMYALPELKEDWYYSFTFASFNPSPSHNFSLPNGVPYGFSPSFYPKLEDQILVFNILSLLNLKQIMNGIRPNCSIIAEPVPWLLWGPKYTRCFSKGHMDWAQGSAFGYRTIEIIDESPGISSLMHNRDSSTGSDGCCLGRLVPSAPTTSPRHPFTEPLGSALAYREVISEEKFEASDVLMDGSTVLLFLRENDLEFGVDILMF</sequence>
<keyword evidence="2" id="KW-1185">Reference proteome</keyword>
<reference evidence="1" key="1">
    <citation type="journal article" date="2021" name="New Phytol.">
        <title>Evolutionary innovations through gain and loss of genes in the ectomycorrhizal Boletales.</title>
        <authorList>
            <person name="Wu G."/>
            <person name="Miyauchi S."/>
            <person name="Morin E."/>
            <person name="Kuo A."/>
            <person name="Drula E."/>
            <person name="Varga T."/>
            <person name="Kohler A."/>
            <person name="Feng B."/>
            <person name="Cao Y."/>
            <person name="Lipzen A."/>
            <person name="Daum C."/>
            <person name="Hundley H."/>
            <person name="Pangilinan J."/>
            <person name="Johnson J."/>
            <person name="Barry K."/>
            <person name="LaButti K."/>
            <person name="Ng V."/>
            <person name="Ahrendt S."/>
            <person name="Min B."/>
            <person name="Choi I.G."/>
            <person name="Park H."/>
            <person name="Plett J.M."/>
            <person name="Magnuson J."/>
            <person name="Spatafora J.W."/>
            <person name="Nagy L.G."/>
            <person name="Henrissat B."/>
            <person name="Grigoriev I.V."/>
            <person name="Yang Z.L."/>
            <person name="Xu J."/>
            <person name="Martin F.M."/>
        </authorList>
    </citation>
    <scope>NUCLEOTIDE SEQUENCE</scope>
    <source>
        <strain evidence="1">ATCC 28755</strain>
    </source>
</reference>
<name>A0ACB8A8S3_9AGAM</name>
<comment type="caution">
    <text evidence="1">The sequence shown here is derived from an EMBL/GenBank/DDBJ whole genome shotgun (WGS) entry which is preliminary data.</text>
</comment>
<gene>
    <name evidence="1" type="ORF">BJ138DRAFT_1127352</name>
</gene>
<dbReference type="EMBL" id="MU267738">
    <property type="protein sequence ID" value="KAH7909864.1"/>
    <property type="molecule type" value="Genomic_DNA"/>
</dbReference>
<organism evidence="1 2">
    <name type="scientific">Hygrophoropsis aurantiaca</name>
    <dbReference type="NCBI Taxonomy" id="72124"/>
    <lineage>
        <taxon>Eukaryota</taxon>
        <taxon>Fungi</taxon>
        <taxon>Dikarya</taxon>
        <taxon>Basidiomycota</taxon>
        <taxon>Agaricomycotina</taxon>
        <taxon>Agaricomycetes</taxon>
        <taxon>Agaricomycetidae</taxon>
        <taxon>Boletales</taxon>
        <taxon>Coniophorineae</taxon>
        <taxon>Hygrophoropsidaceae</taxon>
        <taxon>Hygrophoropsis</taxon>
    </lineage>
</organism>
<accession>A0ACB8A8S3</accession>
<protein>
    <submittedName>
        <fullName evidence="1">Uncharacterized protein</fullName>
    </submittedName>
</protein>
<proteinExistence type="predicted"/>